<keyword evidence="3" id="KW-1185">Reference proteome</keyword>
<accession>A0ABT9PCI1</accession>
<organism evidence="2 3">
    <name type="scientific">Kineosporia succinea</name>
    <dbReference type="NCBI Taxonomy" id="84632"/>
    <lineage>
        <taxon>Bacteria</taxon>
        <taxon>Bacillati</taxon>
        <taxon>Actinomycetota</taxon>
        <taxon>Actinomycetes</taxon>
        <taxon>Kineosporiales</taxon>
        <taxon>Kineosporiaceae</taxon>
        <taxon>Kineosporia</taxon>
    </lineage>
</organism>
<evidence type="ECO:0000313" key="3">
    <source>
        <dbReference type="Proteomes" id="UP001235712"/>
    </source>
</evidence>
<reference evidence="2 3" key="1">
    <citation type="submission" date="2023-07" db="EMBL/GenBank/DDBJ databases">
        <title>Sequencing the genomes of 1000 actinobacteria strains.</title>
        <authorList>
            <person name="Klenk H.-P."/>
        </authorList>
    </citation>
    <scope>NUCLEOTIDE SEQUENCE [LARGE SCALE GENOMIC DNA]</scope>
    <source>
        <strain evidence="2 3">DSM 44388</strain>
    </source>
</reference>
<name>A0ABT9PCI1_9ACTN</name>
<sequence>MARESTASTATPTGPGAPVVTTASTITAAGKA</sequence>
<gene>
    <name evidence="2" type="ORF">J2S57_006171</name>
</gene>
<protein>
    <submittedName>
        <fullName evidence="2">Uncharacterized protein</fullName>
    </submittedName>
</protein>
<proteinExistence type="predicted"/>
<dbReference type="Proteomes" id="UP001235712">
    <property type="component" value="Unassembled WGS sequence"/>
</dbReference>
<evidence type="ECO:0000313" key="2">
    <source>
        <dbReference type="EMBL" id="MDP9830422.1"/>
    </source>
</evidence>
<dbReference type="EMBL" id="JAUSQZ010000001">
    <property type="protein sequence ID" value="MDP9830422.1"/>
    <property type="molecule type" value="Genomic_DNA"/>
</dbReference>
<feature type="region of interest" description="Disordered" evidence="1">
    <location>
        <begin position="1"/>
        <end position="32"/>
    </location>
</feature>
<evidence type="ECO:0000256" key="1">
    <source>
        <dbReference type="SAM" id="MobiDB-lite"/>
    </source>
</evidence>
<comment type="caution">
    <text evidence="2">The sequence shown here is derived from an EMBL/GenBank/DDBJ whole genome shotgun (WGS) entry which is preliminary data.</text>
</comment>
<feature type="compositionally biased region" description="Low complexity" evidence="1">
    <location>
        <begin position="1"/>
        <end position="23"/>
    </location>
</feature>